<proteinExistence type="predicted"/>
<accession>A0A914H6X5</accession>
<protein>
    <submittedName>
        <fullName evidence="3">Uncharacterized protein</fullName>
    </submittedName>
</protein>
<feature type="signal peptide" evidence="1">
    <location>
        <begin position="1"/>
        <end position="27"/>
    </location>
</feature>
<evidence type="ECO:0000313" key="2">
    <source>
        <dbReference type="Proteomes" id="UP000887572"/>
    </source>
</evidence>
<organism evidence="2 3">
    <name type="scientific">Globodera rostochiensis</name>
    <name type="common">Golden nematode worm</name>
    <name type="synonym">Heterodera rostochiensis</name>
    <dbReference type="NCBI Taxonomy" id="31243"/>
    <lineage>
        <taxon>Eukaryota</taxon>
        <taxon>Metazoa</taxon>
        <taxon>Ecdysozoa</taxon>
        <taxon>Nematoda</taxon>
        <taxon>Chromadorea</taxon>
        <taxon>Rhabditida</taxon>
        <taxon>Tylenchina</taxon>
        <taxon>Tylenchomorpha</taxon>
        <taxon>Tylenchoidea</taxon>
        <taxon>Heteroderidae</taxon>
        <taxon>Heteroderinae</taxon>
        <taxon>Globodera</taxon>
    </lineage>
</organism>
<sequence length="273" mass="31382">MTSALQRQCARSLFIVVAALLLCCCRSEEDDWDLRNFTCAKTGDKLRGGFTIPRDNQIHIDPSQIGYYQQIRVLVVNAKDENLTMTVVGAEPSCRRSFSNRTKCRLSEEKNAILEHQSKECTAHAGCKEFSFSCKQENSRWSTRHDRIFIVNMNFLFQFLCEQCDKSRVYIDDARLLNNRRDPPGERCPESTDTTTTQSTTTMKNAITTTSSSTTTSTGSTVTTESTDTGTGWWMKLVIIILSKFFIHWLRRPNRGRIFHRPQYNFFPPEEDN</sequence>
<name>A0A914H6X5_GLORO</name>
<evidence type="ECO:0000313" key="3">
    <source>
        <dbReference type="WBParaSite" id="Gr19_v10_g14751.t1"/>
    </source>
</evidence>
<keyword evidence="2" id="KW-1185">Reference proteome</keyword>
<keyword evidence="1" id="KW-0732">Signal</keyword>
<feature type="chain" id="PRO_5037782525" evidence="1">
    <location>
        <begin position="28"/>
        <end position="273"/>
    </location>
</feature>
<evidence type="ECO:0000256" key="1">
    <source>
        <dbReference type="SAM" id="SignalP"/>
    </source>
</evidence>
<dbReference type="Proteomes" id="UP000887572">
    <property type="component" value="Unplaced"/>
</dbReference>
<reference evidence="3" key="1">
    <citation type="submission" date="2022-11" db="UniProtKB">
        <authorList>
            <consortium name="WormBaseParasite"/>
        </authorList>
    </citation>
    <scope>IDENTIFICATION</scope>
</reference>
<dbReference type="AlphaFoldDB" id="A0A914H6X5"/>
<dbReference type="WBParaSite" id="Gr19_v10_g14751.t1">
    <property type="protein sequence ID" value="Gr19_v10_g14751.t1"/>
    <property type="gene ID" value="Gr19_v10_g14751"/>
</dbReference>